<accession>A0A6C0D755</accession>
<reference evidence="1" key="1">
    <citation type="journal article" date="2020" name="Nature">
        <title>Giant virus diversity and host interactions through global metagenomics.</title>
        <authorList>
            <person name="Schulz F."/>
            <person name="Roux S."/>
            <person name="Paez-Espino D."/>
            <person name="Jungbluth S."/>
            <person name="Walsh D.A."/>
            <person name="Denef V.J."/>
            <person name="McMahon K.D."/>
            <person name="Konstantinidis K.T."/>
            <person name="Eloe-Fadrosh E.A."/>
            <person name="Kyrpides N.C."/>
            <person name="Woyke T."/>
        </authorList>
    </citation>
    <scope>NUCLEOTIDE SEQUENCE</scope>
    <source>
        <strain evidence="1">GVMAG-M-3300023174-129</strain>
    </source>
</reference>
<sequence>MFVFRFGKIIEYDETYGCDSWSNEQKMKAASFYATCIQYGTEIQEAYSLSFMYVTINSQPETDYSSTYKNKIESIFRKVESN</sequence>
<organism evidence="1">
    <name type="scientific">viral metagenome</name>
    <dbReference type="NCBI Taxonomy" id="1070528"/>
    <lineage>
        <taxon>unclassified sequences</taxon>
        <taxon>metagenomes</taxon>
        <taxon>organismal metagenomes</taxon>
    </lineage>
</organism>
<dbReference type="EMBL" id="MN739544">
    <property type="protein sequence ID" value="QHT12361.1"/>
    <property type="molecule type" value="Genomic_DNA"/>
</dbReference>
<proteinExistence type="predicted"/>
<evidence type="ECO:0008006" key="2">
    <source>
        <dbReference type="Google" id="ProtNLM"/>
    </source>
</evidence>
<protein>
    <recommendedName>
        <fullName evidence="2">XRN2-binding (XTBD) domain-containing protein</fullName>
    </recommendedName>
</protein>
<evidence type="ECO:0000313" key="1">
    <source>
        <dbReference type="EMBL" id="QHT12361.1"/>
    </source>
</evidence>
<dbReference type="AlphaFoldDB" id="A0A6C0D755"/>
<name>A0A6C0D755_9ZZZZ</name>